<sequence length="449" mass="51361">MSILDYFLSLGTRLAPYLFLILIPFRKHLRCSFGRGILYALVLYLATTLSVCFLGETYGLDSIWMFSFTCFFLVFCLFLAYRVLRTSLRKLLFLILLIENYSDIVLMFSEILEAHLTPWLVGLSAVASISLCRIVIFTISVPLIWYFLVHQVLPVWEHEDTPEIWSMLWLIPAAFYLIYRLGFTSSLAVLNTEITWPLLLAIVWTAGTFLSYYATLSMINFSEEKQQLQQQLQVQEYQALIRDKQAERLAASITSTRQTRHDLHHYLLTLKTYMDQGETDKLRTSLNQFISTFESSVKTPVCENLLFSAIVRYYMDMAEENGIAFTTSIVLPSALMIRDTDLTVILGNILENAMEACLRQKAGELQFIEVKSQMQGENGLVLQCRNSYNGQIRKQDDIFLSSKREGEGIGLSSIQSLCAKYHGILKITPNEHVFTVNLLLNLPTDSLPA</sequence>
<name>A0A6N7SA40_9FIRM</name>
<dbReference type="OrthoDB" id="9156435at2"/>
<feature type="transmembrane region" description="Helical" evidence="1">
    <location>
        <begin position="6"/>
        <end position="25"/>
    </location>
</feature>
<feature type="domain" description="Sensor histidine kinase NatK-like C-terminal" evidence="2">
    <location>
        <begin position="340"/>
        <end position="440"/>
    </location>
</feature>
<evidence type="ECO:0000313" key="5">
    <source>
        <dbReference type="Proteomes" id="UP000433575"/>
    </source>
</evidence>
<dbReference type="Gene3D" id="3.30.565.10">
    <property type="entry name" value="Histidine kinase-like ATPase, C-terminal domain"/>
    <property type="match status" value="1"/>
</dbReference>
<dbReference type="SUPFAM" id="SSF55874">
    <property type="entry name" value="ATPase domain of HSP90 chaperone/DNA topoisomerase II/histidine kinase"/>
    <property type="match status" value="1"/>
</dbReference>
<feature type="transmembrane region" description="Helical" evidence="1">
    <location>
        <begin position="168"/>
        <end position="190"/>
    </location>
</feature>
<dbReference type="InterPro" id="IPR032834">
    <property type="entry name" value="NatK-like_C"/>
</dbReference>
<reference evidence="5 6" key="1">
    <citation type="journal article" date="2019" name="Nat. Med.">
        <title>A library of human gut bacterial isolates paired with longitudinal multiomics data enables mechanistic microbiome research.</title>
        <authorList>
            <person name="Poyet M."/>
            <person name="Groussin M."/>
            <person name="Gibbons S.M."/>
            <person name="Avila-Pacheco J."/>
            <person name="Jiang X."/>
            <person name="Kearney S.M."/>
            <person name="Perrotta A.R."/>
            <person name="Berdy B."/>
            <person name="Zhao S."/>
            <person name="Lieberman T.D."/>
            <person name="Swanson P.K."/>
            <person name="Smith M."/>
            <person name="Roesemann S."/>
            <person name="Alexander J.E."/>
            <person name="Rich S.A."/>
            <person name="Livny J."/>
            <person name="Vlamakis H."/>
            <person name="Clish C."/>
            <person name="Bullock K."/>
            <person name="Deik A."/>
            <person name="Scott J."/>
            <person name="Pierce K.A."/>
            <person name="Xavier R.J."/>
            <person name="Alm E.J."/>
        </authorList>
    </citation>
    <scope>NUCLEOTIDE SEQUENCE [LARGE SCALE GENOMIC DNA]</scope>
    <source>
        <strain evidence="3 5">BIOML-A4</strain>
        <strain evidence="4 6">BIOML-A5</strain>
    </source>
</reference>
<dbReference type="PANTHER" id="PTHR40448:SF1">
    <property type="entry name" value="TWO-COMPONENT SENSOR HISTIDINE KINASE"/>
    <property type="match status" value="1"/>
</dbReference>
<proteinExistence type="predicted"/>
<dbReference type="InterPro" id="IPR036890">
    <property type="entry name" value="HATPase_C_sf"/>
</dbReference>
<keyword evidence="1" id="KW-0472">Membrane</keyword>
<dbReference type="Pfam" id="PF14501">
    <property type="entry name" value="HATPase_c_5"/>
    <property type="match status" value="1"/>
</dbReference>
<comment type="caution">
    <text evidence="3">The sequence shown here is derived from an EMBL/GenBank/DDBJ whole genome shotgun (WGS) entry which is preliminary data.</text>
</comment>
<keyword evidence="1" id="KW-1133">Transmembrane helix</keyword>
<keyword evidence="6" id="KW-1185">Reference proteome</keyword>
<dbReference type="AlphaFoldDB" id="A0A6N7SA40"/>
<evidence type="ECO:0000313" key="6">
    <source>
        <dbReference type="Proteomes" id="UP000480929"/>
    </source>
</evidence>
<keyword evidence="1" id="KW-0812">Transmembrane</keyword>
<gene>
    <name evidence="4" type="ORF">GKD88_13950</name>
    <name evidence="3" type="ORF">GKE08_14280</name>
</gene>
<feature type="transmembrane region" description="Helical" evidence="1">
    <location>
        <begin position="63"/>
        <end position="84"/>
    </location>
</feature>
<dbReference type="RefSeq" id="WP_154239758.1">
    <property type="nucleotide sequence ID" value="NZ_CALJPI010000018.1"/>
</dbReference>
<dbReference type="PANTHER" id="PTHR40448">
    <property type="entry name" value="TWO-COMPONENT SENSOR HISTIDINE KINASE"/>
    <property type="match status" value="1"/>
</dbReference>
<evidence type="ECO:0000256" key="1">
    <source>
        <dbReference type="SAM" id="Phobius"/>
    </source>
</evidence>
<feature type="transmembrane region" description="Helical" evidence="1">
    <location>
        <begin position="91"/>
        <end position="109"/>
    </location>
</feature>
<protein>
    <submittedName>
        <fullName evidence="3">GHKL domain-containing protein</fullName>
    </submittedName>
</protein>
<feature type="transmembrane region" description="Helical" evidence="1">
    <location>
        <begin position="37"/>
        <end position="57"/>
    </location>
</feature>
<evidence type="ECO:0000313" key="4">
    <source>
        <dbReference type="EMBL" id="MSC34225.1"/>
    </source>
</evidence>
<feature type="transmembrane region" description="Helical" evidence="1">
    <location>
        <begin position="196"/>
        <end position="216"/>
    </location>
</feature>
<accession>A0A6N7SA40</accession>
<evidence type="ECO:0000313" key="3">
    <source>
        <dbReference type="EMBL" id="MSA90495.1"/>
    </source>
</evidence>
<dbReference type="CDD" id="cd16935">
    <property type="entry name" value="HATPase_AgrC-ComD-like"/>
    <property type="match status" value="1"/>
</dbReference>
<dbReference type="EMBL" id="WKPJ01000027">
    <property type="protein sequence ID" value="MSA90495.1"/>
    <property type="molecule type" value="Genomic_DNA"/>
</dbReference>
<dbReference type="GO" id="GO:0042802">
    <property type="term" value="F:identical protein binding"/>
    <property type="evidence" value="ECO:0007669"/>
    <property type="project" value="TreeGrafter"/>
</dbReference>
<feature type="transmembrane region" description="Helical" evidence="1">
    <location>
        <begin position="121"/>
        <end position="148"/>
    </location>
</feature>
<dbReference type="EMBL" id="WKPI01000029">
    <property type="protein sequence ID" value="MSC34225.1"/>
    <property type="molecule type" value="Genomic_DNA"/>
</dbReference>
<organism evidence="3 5">
    <name type="scientific">Holdemania massiliensis</name>
    <dbReference type="NCBI Taxonomy" id="1468449"/>
    <lineage>
        <taxon>Bacteria</taxon>
        <taxon>Bacillati</taxon>
        <taxon>Bacillota</taxon>
        <taxon>Erysipelotrichia</taxon>
        <taxon>Erysipelotrichales</taxon>
        <taxon>Erysipelotrichaceae</taxon>
        <taxon>Holdemania</taxon>
    </lineage>
</organism>
<evidence type="ECO:0000259" key="2">
    <source>
        <dbReference type="Pfam" id="PF14501"/>
    </source>
</evidence>
<dbReference type="Proteomes" id="UP000480929">
    <property type="component" value="Unassembled WGS sequence"/>
</dbReference>
<dbReference type="Proteomes" id="UP000433575">
    <property type="component" value="Unassembled WGS sequence"/>
</dbReference>